<reference evidence="2 3" key="1">
    <citation type="submission" date="2012-10" db="EMBL/GenBank/DDBJ databases">
        <title>Genome sequencing of Tanticharoenia sakaeratensis NBRC 103193.</title>
        <authorList>
            <person name="Azuma Y."/>
            <person name="Hadano H."/>
            <person name="Hirakawa H."/>
            <person name="Matsushita K."/>
        </authorList>
    </citation>
    <scope>NUCLEOTIDE SEQUENCE [LARGE SCALE GENOMIC DNA]</scope>
    <source>
        <strain evidence="2 3">NBRC 103193</strain>
    </source>
</reference>
<evidence type="ECO:0000313" key="2">
    <source>
        <dbReference type="EMBL" id="GAN54409.1"/>
    </source>
</evidence>
<sequence>MRAYLSAFVLQGRIGLRYRIAVAAGLVAQLWFGAITLMAYASVYHHAPDAHAPLTLRQAMTYTWLQQSLFRLLPIGCLPSVGDAARTGAIVYDLLRPVDMWAWWLSSSLAWLVGAAVPRAILLAAIAGPLAALLGLEAWSLAPPVSMTAAILALVSFGLGALISATIVMWWNVLTARTLSPLGANAIAVPLSVLLSGMLLPLPLYPPWAQTLLLLQPFAGITDIPIRLYLGVAIPGGAGTAIVIQIVWLAVLTLFGRAWMRRTVDRLEVQGA</sequence>
<dbReference type="Proteomes" id="UP000032679">
    <property type="component" value="Unassembled WGS sequence"/>
</dbReference>
<accession>A0A0D6ML69</accession>
<evidence type="ECO:0000313" key="3">
    <source>
        <dbReference type="Proteomes" id="UP000032679"/>
    </source>
</evidence>
<dbReference type="PANTHER" id="PTHR36832:SF2">
    <property type="entry name" value="INTEGRAL MEMBRANE PROTEIN"/>
    <property type="match status" value="1"/>
</dbReference>
<evidence type="ECO:0000256" key="1">
    <source>
        <dbReference type="SAM" id="Phobius"/>
    </source>
</evidence>
<proteinExistence type="predicted"/>
<organism evidence="2 3">
    <name type="scientific">Tanticharoenia sakaeratensis NBRC 103193</name>
    <dbReference type="NCBI Taxonomy" id="1231623"/>
    <lineage>
        <taxon>Bacteria</taxon>
        <taxon>Pseudomonadati</taxon>
        <taxon>Pseudomonadota</taxon>
        <taxon>Alphaproteobacteria</taxon>
        <taxon>Acetobacterales</taxon>
        <taxon>Acetobacteraceae</taxon>
        <taxon>Tanticharoenia</taxon>
    </lineage>
</organism>
<dbReference type="STRING" id="1231623.Tasa_019_094"/>
<feature type="transmembrane region" description="Helical" evidence="1">
    <location>
        <begin position="148"/>
        <end position="174"/>
    </location>
</feature>
<keyword evidence="1" id="KW-0472">Membrane</keyword>
<feature type="transmembrane region" description="Helical" evidence="1">
    <location>
        <begin position="186"/>
        <end position="208"/>
    </location>
</feature>
<protein>
    <submittedName>
        <fullName evidence="2">ABC transporter permease</fullName>
    </submittedName>
</protein>
<dbReference type="EMBL" id="BALE01000019">
    <property type="protein sequence ID" value="GAN54409.1"/>
    <property type="molecule type" value="Genomic_DNA"/>
</dbReference>
<keyword evidence="1" id="KW-0812">Transmembrane</keyword>
<dbReference type="PANTHER" id="PTHR36832">
    <property type="entry name" value="SLR1174 PROTEIN-RELATED"/>
    <property type="match status" value="1"/>
</dbReference>
<keyword evidence="1" id="KW-1133">Transmembrane helix</keyword>
<feature type="transmembrane region" description="Helical" evidence="1">
    <location>
        <begin position="20"/>
        <end position="41"/>
    </location>
</feature>
<dbReference type="AlphaFoldDB" id="A0A0D6ML69"/>
<feature type="transmembrane region" description="Helical" evidence="1">
    <location>
        <begin position="122"/>
        <end position="142"/>
    </location>
</feature>
<dbReference type="RefSeq" id="WP_241767712.1">
    <property type="nucleotide sequence ID" value="NZ_BALE01000019.1"/>
</dbReference>
<comment type="caution">
    <text evidence="2">The sequence shown here is derived from an EMBL/GenBank/DDBJ whole genome shotgun (WGS) entry which is preliminary data.</text>
</comment>
<feature type="transmembrane region" description="Helical" evidence="1">
    <location>
        <begin position="101"/>
        <end position="117"/>
    </location>
</feature>
<name>A0A0D6ML69_9PROT</name>
<feature type="transmembrane region" description="Helical" evidence="1">
    <location>
        <begin position="228"/>
        <end position="256"/>
    </location>
</feature>
<gene>
    <name evidence="2" type="ORF">Tasa_019_094</name>
</gene>
<keyword evidence="3" id="KW-1185">Reference proteome</keyword>